<keyword evidence="3" id="KW-0540">Nuclease</keyword>
<comment type="caution">
    <text evidence="7">The sequence shown here is derived from an EMBL/GenBank/DDBJ whole genome shotgun (WGS) entry which is preliminary data.</text>
</comment>
<dbReference type="SUPFAM" id="SSF54211">
    <property type="entry name" value="Ribosomal protein S5 domain 2-like"/>
    <property type="match status" value="1"/>
</dbReference>
<dbReference type="InterPro" id="IPR020568">
    <property type="entry name" value="Ribosomal_Su5_D2-typ_SF"/>
</dbReference>
<dbReference type="AlphaFoldDB" id="A0A848IVP8"/>
<dbReference type="GO" id="GO:0000049">
    <property type="term" value="F:tRNA binding"/>
    <property type="evidence" value="ECO:0007669"/>
    <property type="project" value="InterPro"/>
</dbReference>
<keyword evidence="2" id="KW-0819">tRNA processing</keyword>
<dbReference type="InterPro" id="IPR014721">
    <property type="entry name" value="Ribsml_uS5_D2-typ_fold_subgr"/>
</dbReference>
<dbReference type="GO" id="GO:0004526">
    <property type="term" value="F:ribonuclease P activity"/>
    <property type="evidence" value="ECO:0007669"/>
    <property type="project" value="InterPro"/>
</dbReference>
<evidence type="ECO:0000313" key="7">
    <source>
        <dbReference type="EMBL" id="NMM47258.1"/>
    </source>
</evidence>
<evidence type="ECO:0000256" key="3">
    <source>
        <dbReference type="ARBA" id="ARBA00022722"/>
    </source>
</evidence>
<dbReference type="InterPro" id="IPR020539">
    <property type="entry name" value="RNase_P_CS"/>
</dbReference>
<evidence type="ECO:0000256" key="2">
    <source>
        <dbReference type="ARBA" id="ARBA00022694"/>
    </source>
</evidence>
<keyword evidence="6" id="KW-0694">RNA-binding</keyword>
<keyword evidence="4" id="KW-0255">Endonuclease</keyword>
<dbReference type="Proteomes" id="UP000559010">
    <property type="component" value="Unassembled WGS sequence"/>
</dbReference>
<organism evidence="7 8">
    <name type="scientific">Marinigracilibium pacificum</name>
    <dbReference type="NCBI Taxonomy" id="2729599"/>
    <lineage>
        <taxon>Bacteria</taxon>
        <taxon>Pseudomonadati</taxon>
        <taxon>Bacteroidota</taxon>
        <taxon>Cytophagia</taxon>
        <taxon>Cytophagales</taxon>
        <taxon>Flammeovirgaceae</taxon>
        <taxon>Marinigracilibium</taxon>
    </lineage>
</organism>
<dbReference type="EMBL" id="JABBNU010000001">
    <property type="protein sequence ID" value="NMM47258.1"/>
    <property type="molecule type" value="Genomic_DNA"/>
</dbReference>
<dbReference type="Pfam" id="PF00825">
    <property type="entry name" value="Ribonuclease_P"/>
    <property type="match status" value="1"/>
</dbReference>
<protein>
    <submittedName>
        <fullName evidence="7">Ribonuclease P protein component</fullName>
    </submittedName>
</protein>
<evidence type="ECO:0000256" key="6">
    <source>
        <dbReference type="ARBA" id="ARBA00022884"/>
    </source>
</evidence>
<proteinExistence type="predicted"/>
<keyword evidence="5" id="KW-0378">Hydrolase</keyword>
<evidence type="ECO:0000256" key="5">
    <source>
        <dbReference type="ARBA" id="ARBA00022801"/>
    </source>
</evidence>
<keyword evidence="8" id="KW-1185">Reference proteome</keyword>
<name>A0A848IVP8_9BACT</name>
<gene>
    <name evidence="7" type="ORF">HH304_02530</name>
</gene>
<evidence type="ECO:0000313" key="8">
    <source>
        <dbReference type="Proteomes" id="UP000559010"/>
    </source>
</evidence>
<reference evidence="7 8" key="1">
    <citation type="submission" date="2020-04" db="EMBL/GenBank/DDBJ databases">
        <title>Flammeovirgaceae bacterium KN852 isolated from deep sea.</title>
        <authorList>
            <person name="Zhang D.-C."/>
        </authorList>
    </citation>
    <scope>NUCLEOTIDE SEQUENCE [LARGE SCALE GENOMIC DNA]</scope>
    <source>
        <strain evidence="7 8">KN852</strain>
    </source>
</reference>
<sequence length="135" mass="15894">MISRRNTLSKGERLCGKKNIQELFNQGSSFYFFPFKVYYSLPTEAEGNHSALFSVPKRLVPKATKRNLIKRRIKEVYRKNKPEFYDIPISRPLIIAYIYTARKILNYADIESSMIRCQQILADKIHNTQKDEEKS</sequence>
<dbReference type="PROSITE" id="PS00648">
    <property type="entry name" value="RIBONUCLEASE_P"/>
    <property type="match status" value="1"/>
</dbReference>
<dbReference type="Gene3D" id="3.30.230.10">
    <property type="match status" value="1"/>
</dbReference>
<evidence type="ECO:0000256" key="4">
    <source>
        <dbReference type="ARBA" id="ARBA00022759"/>
    </source>
</evidence>
<dbReference type="InterPro" id="IPR000100">
    <property type="entry name" value="RNase_P"/>
</dbReference>
<dbReference type="GO" id="GO:0008033">
    <property type="term" value="P:tRNA processing"/>
    <property type="evidence" value="ECO:0007669"/>
    <property type="project" value="UniProtKB-KW"/>
</dbReference>
<accession>A0A848IVP8</accession>
<evidence type="ECO:0000256" key="1">
    <source>
        <dbReference type="ARBA" id="ARBA00002663"/>
    </source>
</evidence>
<dbReference type="RefSeq" id="WP_169677867.1">
    <property type="nucleotide sequence ID" value="NZ_JABBNU010000001.1"/>
</dbReference>
<comment type="function">
    <text evidence="1">RNaseP catalyzes the removal of the 5'-leader sequence from pre-tRNA to produce the mature 5'-terminus. It can also cleave other RNA substrates such as 4.5S RNA. The protein component plays an auxiliary but essential role in vivo by binding to the 5'-leader sequence and broadening the substrate specificity of the ribozyme.</text>
</comment>